<accession>A0A8H3FMC3</accession>
<dbReference type="Pfam" id="PF13639">
    <property type="entry name" value="zf-RING_2"/>
    <property type="match status" value="1"/>
</dbReference>
<dbReference type="AlphaFoldDB" id="A0A8H3FMC3"/>
<dbReference type="SUPFAM" id="SSF57850">
    <property type="entry name" value="RING/U-box"/>
    <property type="match status" value="1"/>
</dbReference>
<dbReference type="PROSITE" id="PS50089">
    <property type="entry name" value="ZF_RING_2"/>
    <property type="match status" value="1"/>
</dbReference>
<dbReference type="GO" id="GO:0008270">
    <property type="term" value="F:zinc ion binding"/>
    <property type="evidence" value="ECO:0007669"/>
    <property type="project" value="UniProtKB-KW"/>
</dbReference>
<evidence type="ECO:0000256" key="4">
    <source>
        <dbReference type="PROSITE-ProRule" id="PRU00175"/>
    </source>
</evidence>
<dbReference type="CDD" id="cd16448">
    <property type="entry name" value="RING-H2"/>
    <property type="match status" value="1"/>
</dbReference>
<dbReference type="SMART" id="SM00184">
    <property type="entry name" value="RING"/>
    <property type="match status" value="1"/>
</dbReference>
<keyword evidence="7" id="KW-1185">Reference proteome</keyword>
<evidence type="ECO:0000256" key="2">
    <source>
        <dbReference type="ARBA" id="ARBA00022771"/>
    </source>
</evidence>
<evidence type="ECO:0000313" key="7">
    <source>
        <dbReference type="Proteomes" id="UP000664169"/>
    </source>
</evidence>
<organism evidence="6 7">
    <name type="scientific">Gomphillus americanus</name>
    <dbReference type="NCBI Taxonomy" id="1940652"/>
    <lineage>
        <taxon>Eukaryota</taxon>
        <taxon>Fungi</taxon>
        <taxon>Dikarya</taxon>
        <taxon>Ascomycota</taxon>
        <taxon>Pezizomycotina</taxon>
        <taxon>Lecanoromycetes</taxon>
        <taxon>OSLEUM clade</taxon>
        <taxon>Ostropomycetidae</taxon>
        <taxon>Ostropales</taxon>
        <taxon>Graphidaceae</taxon>
        <taxon>Gomphilloideae</taxon>
        <taxon>Gomphillus</taxon>
    </lineage>
</organism>
<keyword evidence="1" id="KW-0479">Metal-binding</keyword>
<keyword evidence="3" id="KW-0862">Zinc</keyword>
<dbReference type="Gene3D" id="3.30.40.10">
    <property type="entry name" value="Zinc/RING finger domain, C3HC4 (zinc finger)"/>
    <property type="match status" value="1"/>
</dbReference>
<dbReference type="OrthoDB" id="8062037at2759"/>
<dbReference type="PANTHER" id="PTHR45969">
    <property type="entry name" value="RING ZINC FINGER PROTEIN-RELATED"/>
    <property type="match status" value="1"/>
</dbReference>
<dbReference type="InterPro" id="IPR013083">
    <property type="entry name" value="Znf_RING/FYVE/PHD"/>
</dbReference>
<protein>
    <recommendedName>
        <fullName evidence="5">RING-type domain-containing protein</fullName>
    </recommendedName>
</protein>
<evidence type="ECO:0000259" key="5">
    <source>
        <dbReference type="PROSITE" id="PS50089"/>
    </source>
</evidence>
<dbReference type="EMBL" id="CAJPDQ010000027">
    <property type="protein sequence ID" value="CAF9927717.1"/>
    <property type="molecule type" value="Genomic_DNA"/>
</dbReference>
<evidence type="ECO:0000313" key="6">
    <source>
        <dbReference type="EMBL" id="CAF9927717.1"/>
    </source>
</evidence>
<name>A0A8H3FMC3_9LECA</name>
<reference evidence="6" key="1">
    <citation type="submission" date="2021-03" db="EMBL/GenBank/DDBJ databases">
        <authorList>
            <person name="Tagirdzhanova G."/>
        </authorList>
    </citation>
    <scope>NUCLEOTIDE SEQUENCE</scope>
</reference>
<dbReference type="InterPro" id="IPR001841">
    <property type="entry name" value="Znf_RING"/>
</dbReference>
<gene>
    <name evidence="6" type="ORF">GOMPHAMPRED_004479</name>
</gene>
<keyword evidence="2 4" id="KW-0863">Zinc-finger</keyword>
<comment type="caution">
    <text evidence="6">The sequence shown here is derived from an EMBL/GenBank/DDBJ whole genome shotgun (WGS) entry which is preliminary data.</text>
</comment>
<proteinExistence type="predicted"/>
<dbReference type="Proteomes" id="UP000664169">
    <property type="component" value="Unassembled WGS sequence"/>
</dbReference>
<feature type="domain" description="RING-type" evidence="5">
    <location>
        <begin position="100"/>
        <end position="144"/>
    </location>
</feature>
<evidence type="ECO:0000256" key="3">
    <source>
        <dbReference type="ARBA" id="ARBA00022833"/>
    </source>
</evidence>
<sequence>MYASYFRWRESFDLVGTQPGTYQEVYRSDGHNPDLNEHLFVSNSLGEAFGKERALRYADKTAQFSCSGLEKIAQVNVKLLDHLLDAPVLPQTFYQSGRMCSICYEDFKQDDEVITTECHHIYHQSCGLSWALQILGAETCACCRYPINQLYFGTYDKSKENINASLIRVLTAAPWQFNMWAVSQFEYGQIKVSSTGTKWDCRRVILDLRIWEIVQRLGNGRVFFPTIPTPSNRYMHPMSPRQLAWDRSSRVKELVDARRRYKEWKNNVLNQVCAEFNSHSPKIAILVSLHMMGRNERRALERKYLAIPKEQVKELCRLLGQRPFLPLLRWLLLTSEADDVPSRVLPEPPRYDLRGRKSCLPPTNEECIRQDLHQGRIKR</sequence>
<evidence type="ECO:0000256" key="1">
    <source>
        <dbReference type="ARBA" id="ARBA00022723"/>
    </source>
</evidence>